<dbReference type="GO" id="GO:0004795">
    <property type="term" value="F:threonine synthase activity"/>
    <property type="evidence" value="ECO:0007669"/>
    <property type="project" value="UniProtKB-UniRule"/>
</dbReference>
<feature type="modified residue" description="N6-(pyridoxal phosphate)lysine" evidence="5">
    <location>
        <position position="112"/>
    </location>
</feature>
<dbReference type="Pfam" id="PF14821">
    <property type="entry name" value="Thr_synth_N"/>
    <property type="match status" value="1"/>
</dbReference>
<dbReference type="InterPro" id="IPR037158">
    <property type="entry name" value="Thr_synth_N_sf"/>
</dbReference>
<comment type="cofactor">
    <cofactor evidence="1 5">
        <name>pyridoxal 5'-phosphate</name>
        <dbReference type="ChEBI" id="CHEBI:597326"/>
    </cofactor>
</comment>
<evidence type="ECO:0000256" key="2">
    <source>
        <dbReference type="ARBA" id="ARBA00005517"/>
    </source>
</evidence>
<dbReference type="NCBIfam" id="TIGR00260">
    <property type="entry name" value="thrC"/>
    <property type="match status" value="1"/>
</dbReference>
<dbReference type="PANTHER" id="PTHR43515">
    <property type="entry name" value="THREONINE SYNTHASE-LIKE 1"/>
    <property type="match status" value="1"/>
</dbReference>
<feature type="domain" description="Tryptophan synthase beta chain-like PALP" evidence="6">
    <location>
        <begin position="104"/>
        <end position="407"/>
    </location>
</feature>
<feature type="domain" description="Threonine synthase N-terminal" evidence="7">
    <location>
        <begin position="2"/>
        <end position="79"/>
    </location>
</feature>
<proteinExistence type="inferred from homology"/>
<accession>A0A8J6I2H2</accession>
<evidence type="ECO:0000259" key="7">
    <source>
        <dbReference type="Pfam" id="PF14821"/>
    </source>
</evidence>
<dbReference type="AlphaFoldDB" id="A0A8J6I2H2"/>
<dbReference type="PANTHER" id="PTHR43515:SF1">
    <property type="entry name" value="THREONINE SYNTHASE-LIKE 1"/>
    <property type="match status" value="1"/>
</dbReference>
<protein>
    <recommendedName>
        <fullName evidence="4">Threonine synthase</fullName>
        <ecNumber evidence="4">4.2.3.1</ecNumber>
    </recommendedName>
</protein>
<evidence type="ECO:0000256" key="4">
    <source>
        <dbReference type="NCBIfam" id="TIGR00260"/>
    </source>
</evidence>
<gene>
    <name evidence="8" type="ORF">G5B42_05815</name>
</gene>
<dbReference type="GO" id="GO:0005737">
    <property type="term" value="C:cytoplasm"/>
    <property type="evidence" value="ECO:0007669"/>
    <property type="project" value="TreeGrafter"/>
</dbReference>
<dbReference type="GO" id="GO:0009088">
    <property type="term" value="P:threonine biosynthetic process"/>
    <property type="evidence" value="ECO:0007669"/>
    <property type="project" value="UniProtKB-UniRule"/>
</dbReference>
<dbReference type="SUPFAM" id="SSF53686">
    <property type="entry name" value="Tryptophan synthase beta subunit-like PLP-dependent enzymes"/>
    <property type="match status" value="1"/>
</dbReference>
<organism evidence="8 9">
    <name type="scientific">Capillibacterium thermochitinicola</name>
    <dbReference type="NCBI Taxonomy" id="2699427"/>
    <lineage>
        <taxon>Bacteria</taxon>
        <taxon>Bacillati</taxon>
        <taxon>Bacillota</taxon>
        <taxon>Capillibacterium</taxon>
    </lineage>
</organism>
<dbReference type="Gene3D" id="3.90.1380.10">
    <property type="entry name" value="Threonine synthase, N-terminal domain"/>
    <property type="match status" value="1"/>
</dbReference>
<evidence type="ECO:0000256" key="1">
    <source>
        <dbReference type="ARBA" id="ARBA00001933"/>
    </source>
</evidence>
<comment type="caution">
    <text evidence="8">The sequence shown here is derived from an EMBL/GenBank/DDBJ whole genome shotgun (WGS) entry which is preliminary data.</text>
</comment>
<reference evidence="8" key="1">
    <citation type="submission" date="2020-06" db="EMBL/GenBank/DDBJ databases">
        <title>Novel chitinolytic bacterium.</title>
        <authorList>
            <person name="Ungkulpasvich U."/>
            <person name="Kosugi A."/>
            <person name="Uke A."/>
        </authorList>
    </citation>
    <scope>NUCLEOTIDE SEQUENCE</scope>
    <source>
        <strain evidence="8">UUS1-1</strain>
    </source>
</reference>
<dbReference type="RefSeq" id="WP_181339502.1">
    <property type="nucleotide sequence ID" value="NZ_JAAKDE010000010.1"/>
</dbReference>
<evidence type="ECO:0000256" key="5">
    <source>
        <dbReference type="PIRSR" id="PIRSR604450-51"/>
    </source>
</evidence>
<dbReference type="CDD" id="cd01560">
    <property type="entry name" value="Thr-synth_2"/>
    <property type="match status" value="1"/>
</dbReference>
<evidence type="ECO:0000313" key="8">
    <source>
        <dbReference type="EMBL" id="MBA2133057.1"/>
    </source>
</evidence>
<dbReference type="EMBL" id="JAAKDE010000010">
    <property type="protein sequence ID" value="MBA2133057.1"/>
    <property type="molecule type" value="Genomic_DNA"/>
</dbReference>
<keyword evidence="8" id="KW-0456">Lyase</keyword>
<keyword evidence="3 5" id="KW-0663">Pyridoxal phosphate</keyword>
<dbReference type="EC" id="4.2.3.1" evidence="4"/>
<dbReference type="InterPro" id="IPR029144">
    <property type="entry name" value="Thr_synth_N"/>
</dbReference>
<dbReference type="InterPro" id="IPR001926">
    <property type="entry name" value="TrpB-like_PALP"/>
</dbReference>
<sequence length="498" mass="54621">MRYISTRGQSRPVTAAEALLTGLAPDGGLYLPEEFPESAALNPFTAPSLTYRQLAGRILTMFLSDYTRAELEECISQAYGSNFATPAITPVTMVDEKLGFLELWHGPTCAFKDLALQLLPHLLTAAARKMQFDREIVLLVATSGDTGKAALEGFKDVPGTRVIVFYPEDGVSTVQKRQMITQEGTNTYVVGVTGNFDQAQAGVKALFTNEAFQRELAAAGKTFSSANSINWGRLVPQLVYYFKAWFDLCQNHGLAPGETFNVVVPTGNFGNILAAYYGKKLGLPLHKLICASNRNNVLTEFIQTGVYNRNRQFYQTLSPSMDILVSSNLERLLYDLVGADPAPVRAYMDQLQRQGSYQLTAAQKERLQKEFWAGFADEAETTAAIKSVYERYQYLLDPHTAVGYKVYRDYLEATGDDRPTIIASTASPFKFNQGVAQAVLGPEAAAVADEFALMEKLSAVTGVAMPAVLAGLRDKPVRHQQVIAPAAMEETVRTILGL</sequence>
<dbReference type="Gene3D" id="3.40.50.1100">
    <property type="match status" value="2"/>
</dbReference>
<dbReference type="InterPro" id="IPR036052">
    <property type="entry name" value="TrpB-like_PALP_sf"/>
</dbReference>
<evidence type="ECO:0000256" key="3">
    <source>
        <dbReference type="ARBA" id="ARBA00022898"/>
    </source>
</evidence>
<evidence type="ECO:0000259" key="6">
    <source>
        <dbReference type="Pfam" id="PF00291"/>
    </source>
</evidence>
<comment type="similarity">
    <text evidence="2">Belongs to the threonine synthase family.</text>
</comment>
<keyword evidence="9" id="KW-1185">Reference proteome</keyword>
<dbReference type="Pfam" id="PF00291">
    <property type="entry name" value="PALP"/>
    <property type="match status" value="1"/>
</dbReference>
<dbReference type="InterPro" id="IPR004450">
    <property type="entry name" value="Thr_synthase-like"/>
</dbReference>
<name>A0A8J6I2H2_9FIRM</name>
<dbReference type="Proteomes" id="UP000657177">
    <property type="component" value="Unassembled WGS sequence"/>
</dbReference>
<evidence type="ECO:0000313" key="9">
    <source>
        <dbReference type="Proteomes" id="UP000657177"/>
    </source>
</evidence>